<dbReference type="SUPFAM" id="SSF50911">
    <property type="entry name" value="Mannose 6-phosphate receptor domain"/>
    <property type="match status" value="1"/>
</dbReference>
<reference evidence="16" key="1">
    <citation type="submission" date="2012-12" db="EMBL/GenBank/DDBJ databases">
        <authorList>
            <person name="Hellsten U."/>
            <person name="Grimwood J."/>
            <person name="Chapman J.A."/>
            <person name="Shapiro H."/>
            <person name="Aerts A."/>
            <person name="Otillar R.P."/>
            <person name="Terry A.Y."/>
            <person name="Boore J.L."/>
            <person name="Simakov O."/>
            <person name="Marletaz F."/>
            <person name="Cho S.-J."/>
            <person name="Edsinger-Gonzales E."/>
            <person name="Havlak P."/>
            <person name="Kuo D.-H."/>
            <person name="Larsson T."/>
            <person name="Lv J."/>
            <person name="Arendt D."/>
            <person name="Savage R."/>
            <person name="Osoegawa K."/>
            <person name="de Jong P."/>
            <person name="Lindberg D.R."/>
            <person name="Seaver E.C."/>
            <person name="Weisblat D.A."/>
            <person name="Putnam N.H."/>
            <person name="Grigoriev I.V."/>
            <person name="Rokhsar D.S."/>
        </authorList>
    </citation>
    <scope>NUCLEOTIDE SEQUENCE</scope>
</reference>
<organism evidence="15 16">
    <name type="scientific">Helobdella robusta</name>
    <name type="common">Californian leech</name>
    <dbReference type="NCBI Taxonomy" id="6412"/>
    <lineage>
        <taxon>Eukaryota</taxon>
        <taxon>Metazoa</taxon>
        <taxon>Spiralia</taxon>
        <taxon>Lophotrochozoa</taxon>
        <taxon>Annelida</taxon>
        <taxon>Clitellata</taxon>
        <taxon>Hirudinea</taxon>
        <taxon>Rhynchobdellida</taxon>
        <taxon>Glossiphoniidae</taxon>
        <taxon>Helobdella</taxon>
    </lineage>
</organism>
<dbReference type="GeneID" id="20198870"/>
<dbReference type="EnsemblMetazoa" id="HelroT160694">
    <property type="protein sequence ID" value="HelroP160694"/>
    <property type="gene ID" value="HelroG160694"/>
</dbReference>
<feature type="compositionally biased region" description="Basic and acidic residues" evidence="12">
    <location>
        <begin position="765"/>
        <end position="798"/>
    </location>
</feature>
<dbReference type="Gene3D" id="2.70.130.10">
    <property type="entry name" value="Mannose-6-phosphate receptor binding domain"/>
    <property type="match status" value="1"/>
</dbReference>
<feature type="region of interest" description="Disordered" evidence="12">
    <location>
        <begin position="295"/>
        <end position="334"/>
    </location>
</feature>
<dbReference type="FunFam" id="2.70.130.10:FF:000002">
    <property type="entry name" value="protein OS-9 isoform X1"/>
    <property type="match status" value="1"/>
</dbReference>
<feature type="domain" description="MRH" evidence="13">
    <location>
        <begin position="85"/>
        <end position="203"/>
    </location>
</feature>
<dbReference type="GO" id="GO:0005788">
    <property type="term" value="C:endoplasmic reticulum lumen"/>
    <property type="evidence" value="ECO:0000318"/>
    <property type="project" value="GO_Central"/>
</dbReference>
<feature type="coiled-coil region" evidence="11">
    <location>
        <begin position="224"/>
        <end position="256"/>
    </location>
</feature>
<sequence length="907" mass="100734">MDTSSLLNVNNRLLKIWNGKMDAIYLSKHDKDTENKENIILSSKFGQQYQCQFDSYNEISEKVREDGVSNSKLLISDLLKPLEDKPCLILTTGWWTYEFCYKKQIKQYHISDKKISGDIIILGHYSEDFNWSDAQSAQAPEATMHYHSQQYVNGTVCDLTKSLRRTEIRFRCKEGLQDTLDGVEEPLTCTYILHVSTNLVCRHPLLRTTTNKNLLPIICNPVLNELEYREYLEVQKQLEELEAEESKEKLKKLEGRDLERYGAEALNRFGVIEVDGASIKFFVLSTDGFQNFDDTLNDGSKDGDEKSEASSSADSKEPIDPTQQQQQTQQSLIDRKKSAVWKLKEMMSKEFQGTFGKREIITKKVNKVARDEIRSNGDSEGDEQVVPATADADDKDDDTIVAATGEDKLHDDVVKGEIITKKVNKVARDEIRSNGDSEGDEQVVPATADADDKDDDTIVAATGEDRVDGKKDVDKVSDAGKKFANGDDDDDDSMITWQGYGNKEIKFKNTKINIKAVDRQVRDLMKKKNAAAADDENVGGGVPAGGDEKDAEARYKQSMSKINDGSAADKTDSVDKAGNGYVIAVDSNEDDVKSKATVKTVEDETDDAVENKLEAFMNDISNYLNEQLTSVQNMMDVADDEVASQINELLKVRGDGEVGEGSDVDKKVTSSQVKVDSAAAADDKGDDKSDDGDEKSKSTSRKLSHIHKLKAKLSQLSKRIFNYLNGDDDDQDADGLTKLVEDTKLSFSLSDSNSDGDDGDGVGGNEKKVDNKAYDEKVVGDSRVEEDGLKKVHSRDNVAVEGASAENVGSGGGVTKDAVVEDVDTEAARNDDEDKSADASKKLKTSIFGSGGQMTDREKSLRHMILTIMKQNEQNTRDGQRHGKIEENYAFDWKERKKKLNLKKDEL</sequence>
<keyword evidence="16" id="KW-1185">Reference proteome</keyword>
<dbReference type="Pfam" id="PF07915">
    <property type="entry name" value="PRKCSH"/>
    <property type="match status" value="1"/>
</dbReference>
<evidence type="ECO:0000313" key="14">
    <source>
        <dbReference type="EMBL" id="ESO06513.1"/>
    </source>
</evidence>
<dbReference type="InterPro" id="IPR012913">
    <property type="entry name" value="OS9-like_dom"/>
</dbReference>
<keyword evidence="5" id="KW-0256">Endoplasmic reticulum</keyword>
<dbReference type="AlphaFoldDB" id="T1EQM0"/>
<dbReference type="InterPro" id="IPR045149">
    <property type="entry name" value="OS-9-like"/>
</dbReference>
<dbReference type="GO" id="GO:0030970">
    <property type="term" value="P:retrograde protein transport, ER to cytosol"/>
    <property type="evidence" value="ECO:0000318"/>
    <property type="project" value="GO_Central"/>
</dbReference>
<reference evidence="15" key="3">
    <citation type="submission" date="2015-06" db="UniProtKB">
        <authorList>
            <consortium name="EnsemblMetazoa"/>
        </authorList>
    </citation>
    <scope>IDENTIFICATION</scope>
</reference>
<dbReference type="InterPro" id="IPR009011">
    <property type="entry name" value="Man6P_isomerase_rcpt-bd_dom_sf"/>
</dbReference>
<evidence type="ECO:0000256" key="9">
    <source>
        <dbReference type="ARBA" id="ARBA00066177"/>
    </source>
</evidence>
<keyword evidence="6" id="KW-1015">Disulfide bond</keyword>
<dbReference type="PANTHER" id="PTHR15414">
    <property type="entry name" value="OS-9-RELATED"/>
    <property type="match status" value="1"/>
</dbReference>
<feature type="compositionally biased region" description="Basic and acidic residues" evidence="12">
    <location>
        <begin position="425"/>
        <end position="435"/>
    </location>
</feature>
<comment type="similarity">
    <text evidence="2">Belongs to the OS-9 family.</text>
</comment>
<dbReference type="InParanoid" id="T1EQM0"/>
<evidence type="ECO:0000256" key="3">
    <source>
        <dbReference type="ARBA" id="ARBA00022729"/>
    </source>
</evidence>
<evidence type="ECO:0000256" key="1">
    <source>
        <dbReference type="ARBA" id="ARBA00004319"/>
    </source>
</evidence>
<comment type="function">
    <text evidence="8">Lectin component of the HRD1 complex, which functions in endoplasmic reticulum (ER) quality control and ER-associated degradation (ERAD). Specifically recognizes and binds improperly folded glycoproteins as well as hyperglycosylated proteins, retain them in the ER, and transfers them to the ubiquitination machinery and promote their degradation. Possible targets include TRPV4 as well as hyperglycosylated HSP90B1.</text>
</comment>
<evidence type="ECO:0000256" key="10">
    <source>
        <dbReference type="ARBA" id="ARBA00069647"/>
    </source>
</evidence>
<gene>
    <name evidence="15" type="primary">20198870</name>
    <name evidence="14" type="ORF">HELRODRAFT_160694</name>
</gene>
<comment type="subcellular location">
    <subcellularLocation>
        <location evidence="1">Endoplasmic reticulum lumen</location>
    </subcellularLocation>
</comment>
<dbReference type="EMBL" id="KB096324">
    <property type="protein sequence ID" value="ESO06513.1"/>
    <property type="molecule type" value="Genomic_DNA"/>
</dbReference>
<evidence type="ECO:0000256" key="12">
    <source>
        <dbReference type="SAM" id="MobiDB-lite"/>
    </source>
</evidence>
<feature type="region of interest" description="Disordered" evidence="12">
    <location>
        <begin position="654"/>
        <end position="705"/>
    </location>
</feature>
<dbReference type="EMBL" id="AMQM01000642">
    <property type="status" value="NOT_ANNOTATED_CDS"/>
    <property type="molecule type" value="Genomic_DNA"/>
</dbReference>
<proteinExistence type="inferred from homology"/>
<dbReference type="RefSeq" id="XP_009015881.1">
    <property type="nucleotide sequence ID" value="XM_009017633.1"/>
</dbReference>
<evidence type="ECO:0000256" key="4">
    <source>
        <dbReference type="ARBA" id="ARBA00022734"/>
    </source>
</evidence>
<evidence type="ECO:0000313" key="16">
    <source>
        <dbReference type="Proteomes" id="UP000015101"/>
    </source>
</evidence>
<feature type="region of interest" description="Disordered" evidence="12">
    <location>
        <begin position="425"/>
        <end position="473"/>
    </location>
</feature>
<dbReference type="KEGG" id="hro:HELRODRAFT_160694"/>
<dbReference type="PANTHER" id="PTHR15414:SF5">
    <property type="entry name" value="PROTEIN OS-9"/>
    <property type="match status" value="1"/>
</dbReference>
<protein>
    <recommendedName>
        <fullName evidence="10">Protein OS-9</fullName>
    </recommendedName>
</protein>
<dbReference type="GO" id="GO:0030246">
    <property type="term" value="F:carbohydrate binding"/>
    <property type="evidence" value="ECO:0007669"/>
    <property type="project" value="UniProtKB-KW"/>
</dbReference>
<reference evidence="14 16" key="2">
    <citation type="journal article" date="2013" name="Nature">
        <title>Insights into bilaterian evolution from three spiralian genomes.</title>
        <authorList>
            <person name="Simakov O."/>
            <person name="Marletaz F."/>
            <person name="Cho S.J."/>
            <person name="Edsinger-Gonzales E."/>
            <person name="Havlak P."/>
            <person name="Hellsten U."/>
            <person name="Kuo D.H."/>
            <person name="Larsson T."/>
            <person name="Lv J."/>
            <person name="Arendt D."/>
            <person name="Savage R."/>
            <person name="Osoegawa K."/>
            <person name="de Jong P."/>
            <person name="Grimwood J."/>
            <person name="Chapman J.A."/>
            <person name="Shapiro H."/>
            <person name="Aerts A."/>
            <person name="Otillar R.P."/>
            <person name="Terry A.Y."/>
            <person name="Boore J.L."/>
            <person name="Grigoriev I.V."/>
            <person name="Lindberg D.R."/>
            <person name="Seaver E.C."/>
            <person name="Weisblat D.A."/>
            <person name="Putnam N.H."/>
            <person name="Rokhsar D.S."/>
        </authorList>
    </citation>
    <scope>NUCLEOTIDE SEQUENCE</scope>
</reference>
<evidence type="ECO:0000256" key="5">
    <source>
        <dbReference type="ARBA" id="ARBA00022824"/>
    </source>
</evidence>
<feature type="region of interest" description="Disordered" evidence="12">
    <location>
        <begin position="372"/>
        <end position="397"/>
    </location>
</feature>
<evidence type="ECO:0000256" key="6">
    <source>
        <dbReference type="ARBA" id="ARBA00023157"/>
    </source>
</evidence>
<evidence type="ECO:0000256" key="7">
    <source>
        <dbReference type="ARBA" id="ARBA00023180"/>
    </source>
</evidence>
<evidence type="ECO:0000256" key="8">
    <source>
        <dbReference type="ARBA" id="ARBA00053710"/>
    </source>
</evidence>
<dbReference type="eggNOG" id="KOG3394">
    <property type="taxonomic scope" value="Eukaryota"/>
</dbReference>
<dbReference type="GO" id="GO:0030968">
    <property type="term" value="P:endoplasmic reticulum unfolded protein response"/>
    <property type="evidence" value="ECO:0007669"/>
    <property type="project" value="InterPro"/>
</dbReference>
<dbReference type="CTD" id="20198870"/>
<keyword evidence="3" id="KW-0732">Signal</keyword>
<evidence type="ECO:0000256" key="2">
    <source>
        <dbReference type="ARBA" id="ARBA00009918"/>
    </source>
</evidence>
<dbReference type="HOGENOM" id="CLU_320107_0_0_1"/>
<dbReference type="Proteomes" id="UP000015101">
    <property type="component" value="Unassembled WGS sequence"/>
</dbReference>
<feature type="compositionally biased region" description="Basic and acidic residues" evidence="12">
    <location>
        <begin position="546"/>
        <end position="555"/>
    </location>
</feature>
<dbReference type="InterPro" id="IPR044865">
    <property type="entry name" value="MRH_dom"/>
</dbReference>
<evidence type="ECO:0000259" key="13">
    <source>
        <dbReference type="PROSITE" id="PS51914"/>
    </source>
</evidence>
<comment type="subunit">
    <text evidence="9">Component of the HRD1 complex, which comprises at least SYNV1/HRD1, DERL1/2, FAM8A1, HERPUD1/HERP, OS9, SEL1L and UBE2J1. FAM8A1 is stabilized by interaction with SYNV1, which prevents its proteasomal degradation. OS9 and UBE2J1 recruitment to the complex may be mediated by SEL1L. Through this complex, may interact with ERLEC1 and HSPA5. Interacts (via C-terminus) with CPNE6 (via second C2 domain); this interaction occurs in a calcium-dependent manner in vitro. Interacts with CREB3.</text>
</comment>
<accession>T1EQM0</accession>
<dbReference type="PROSITE" id="PS51914">
    <property type="entry name" value="MRH"/>
    <property type="match status" value="1"/>
</dbReference>
<feature type="compositionally biased region" description="Basic and acidic residues" evidence="12">
    <location>
        <begin position="299"/>
        <end position="319"/>
    </location>
</feature>
<evidence type="ECO:0000313" key="15">
    <source>
        <dbReference type="EnsemblMetazoa" id="HelroP160694"/>
    </source>
</evidence>
<dbReference type="STRING" id="6412.T1EQM0"/>
<feature type="region of interest" description="Disordered" evidence="12">
    <location>
        <begin position="747"/>
        <end position="816"/>
    </location>
</feature>
<keyword evidence="4" id="KW-0430">Lectin</keyword>
<keyword evidence="11" id="KW-0175">Coiled coil</keyword>
<keyword evidence="7" id="KW-0325">Glycoprotein</keyword>
<evidence type="ECO:0000256" key="11">
    <source>
        <dbReference type="SAM" id="Coils"/>
    </source>
</evidence>
<dbReference type="OrthoDB" id="448954at2759"/>
<feature type="compositionally biased region" description="Basic and acidic residues" evidence="12">
    <location>
        <begin position="463"/>
        <end position="473"/>
    </location>
</feature>
<feature type="region of interest" description="Disordered" evidence="12">
    <location>
        <begin position="528"/>
        <end position="573"/>
    </location>
</feature>
<name>T1EQM0_HELRO</name>